<dbReference type="InParanoid" id="A0A0H2S8M3"/>
<dbReference type="GO" id="GO:0005737">
    <property type="term" value="C:cytoplasm"/>
    <property type="evidence" value="ECO:0007669"/>
    <property type="project" value="TreeGrafter"/>
</dbReference>
<evidence type="ECO:0000313" key="3">
    <source>
        <dbReference type="Proteomes" id="UP000053477"/>
    </source>
</evidence>
<dbReference type="InterPro" id="IPR050648">
    <property type="entry name" value="F-box_LRR-repeat"/>
</dbReference>
<accession>A0A0H2S8M3</accession>
<dbReference type="STRING" id="27342.A0A0H2S8M3"/>
<reference evidence="2 3" key="1">
    <citation type="submission" date="2015-04" db="EMBL/GenBank/DDBJ databases">
        <title>Complete genome sequence of Schizopora paradoxa KUC8140, a cosmopolitan wood degrader in East Asia.</title>
        <authorList>
            <consortium name="DOE Joint Genome Institute"/>
            <person name="Min B."/>
            <person name="Park H."/>
            <person name="Jang Y."/>
            <person name="Kim J.-J."/>
            <person name="Kim K.H."/>
            <person name="Pangilinan J."/>
            <person name="Lipzen A."/>
            <person name="Riley R."/>
            <person name="Grigoriev I.V."/>
            <person name="Spatafora J.W."/>
            <person name="Choi I.-G."/>
        </authorList>
    </citation>
    <scope>NUCLEOTIDE SEQUENCE [LARGE SCALE GENOMIC DNA]</scope>
    <source>
        <strain evidence="2 3">KUC8140</strain>
    </source>
</reference>
<dbReference type="PANTHER" id="PTHR13382">
    <property type="entry name" value="MITOCHONDRIAL ATP SYNTHASE COUPLING FACTOR B"/>
    <property type="match status" value="1"/>
</dbReference>
<dbReference type="EMBL" id="KQ085882">
    <property type="protein sequence ID" value="KLO20640.1"/>
    <property type="molecule type" value="Genomic_DNA"/>
</dbReference>
<feature type="compositionally biased region" description="Polar residues" evidence="1">
    <location>
        <begin position="27"/>
        <end position="38"/>
    </location>
</feature>
<proteinExistence type="predicted"/>
<dbReference type="Proteomes" id="UP000053477">
    <property type="component" value="Unassembled WGS sequence"/>
</dbReference>
<dbReference type="OrthoDB" id="550575at2759"/>
<sequence length="525" mass="57521">MSKRPAKRQKTTREFGAPTAEDDPSRTAENNPSSSALSTREPFLDSLPSLSTICARVFVRNFRRLADEESGNWEVTRNELAELPDAIAVKLFSMLKAKFPHLSHAIIATYFMRGDSLQLDGSMSITLETLSAIPRLMGSNLESLVITDVSKFSDKAFASTLKRLPSLRVINLRNCSKVAALTVEAVATTCRHLRSINLSNTGVNAAALLPLVRNCLTLEVLKVAGLQNITDATISRLLLTVAGPADDPDDVPLITRMMLKNLRSLKLRYNMVTEASISSLTEHCTKLERLDLSFTRLKHVPHIEEPSSIVKLSLTSTFISGTELVDLVRRTPKLRILNIGSMGVKAGTSSSAAMGSAAMSLNDDVLVQLTDALLDCSDIESINLVQNAKLGALVTRRDTALSYFIKLVGRKCKSLNLAGIPGLRSSDLNGLVPENDMEPVSPLRTLILNKTNIDDNASPWICACLNLETLEVAETKISPEGLFPILDACYRLSELNLTGCRSVKVGDRRRFFEVKAYDNFRSKST</sequence>
<protein>
    <submittedName>
        <fullName evidence="2">RNI-like protein</fullName>
    </submittedName>
</protein>
<keyword evidence="3" id="KW-1185">Reference proteome</keyword>
<dbReference type="Gene3D" id="3.80.10.10">
    <property type="entry name" value="Ribonuclease Inhibitor"/>
    <property type="match status" value="3"/>
</dbReference>
<gene>
    <name evidence="2" type="ORF">SCHPADRAFT_816606</name>
</gene>
<evidence type="ECO:0000256" key="1">
    <source>
        <dbReference type="SAM" id="MobiDB-lite"/>
    </source>
</evidence>
<dbReference type="AlphaFoldDB" id="A0A0H2S8M3"/>
<name>A0A0H2S8M3_9AGAM</name>
<organism evidence="2 3">
    <name type="scientific">Schizopora paradoxa</name>
    <dbReference type="NCBI Taxonomy" id="27342"/>
    <lineage>
        <taxon>Eukaryota</taxon>
        <taxon>Fungi</taxon>
        <taxon>Dikarya</taxon>
        <taxon>Basidiomycota</taxon>
        <taxon>Agaricomycotina</taxon>
        <taxon>Agaricomycetes</taxon>
        <taxon>Hymenochaetales</taxon>
        <taxon>Schizoporaceae</taxon>
        <taxon>Schizopora</taxon>
    </lineage>
</organism>
<feature type="region of interest" description="Disordered" evidence="1">
    <location>
        <begin position="1"/>
        <end position="41"/>
    </location>
</feature>
<dbReference type="InterPro" id="IPR032675">
    <property type="entry name" value="LRR_dom_sf"/>
</dbReference>
<evidence type="ECO:0000313" key="2">
    <source>
        <dbReference type="EMBL" id="KLO20640.1"/>
    </source>
</evidence>
<feature type="compositionally biased region" description="Basic residues" evidence="1">
    <location>
        <begin position="1"/>
        <end position="10"/>
    </location>
</feature>
<dbReference type="SUPFAM" id="SSF52047">
    <property type="entry name" value="RNI-like"/>
    <property type="match status" value="1"/>
</dbReference>